<evidence type="ECO:0000256" key="1">
    <source>
        <dbReference type="SAM" id="MobiDB-lite"/>
    </source>
</evidence>
<proteinExistence type="predicted"/>
<reference evidence="2" key="1">
    <citation type="submission" date="2020-08" db="EMBL/GenBank/DDBJ databases">
        <title>Multicomponent nature underlies the extraordinary mechanical properties of spider dragline silk.</title>
        <authorList>
            <person name="Kono N."/>
            <person name="Nakamura H."/>
            <person name="Mori M."/>
            <person name="Yoshida Y."/>
            <person name="Ohtoshi R."/>
            <person name="Malay A.D."/>
            <person name="Moran D.A.P."/>
            <person name="Tomita M."/>
            <person name="Numata K."/>
            <person name="Arakawa K."/>
        </authorList>
    </citation>
    <scope>NUCLEOTIDE SEQUENCE</scope>
</reference>
<keyword evidence="3" id="KW-1185">Reference proteome</keyword>
<evidence type="ECO:0000313" key="2">
    <source>
        <dbReference type="EMBL" id="GFY77499.1"/>
    </source>
</evidence>
<gene>
    <name evidence="2" type="ORF">TNIN_123041</name>
</gene>
<accession>A0A8X6YTH9</accession>
<comment type="caution">
    <text evidence="2">The sequence shown here is derived from an EMBL/GenBank/DDBJ whole genome shotgun (WGS) entry which is preliminary data.</text>
</comment>
<dbReference type="Proteomes" id="UP000886998">
    <property type="component" value="Unassembled WGS sequence"/>
</dbReference>
<evidence type="ECO:0000313" key="3">
    <source>
        <dbReference type="Proteomes" id="UP000886998"/>
    </source>
</evidence>
<sequence>MTSEQDSPHMLTHAECDSDDPSTSMETDLTHPTDDDTAICSRILDIEEFRLLQIARVIHHQEVVDMIDNGTIRKDQEGYDSLIKEIDMMMEQLKEQTCELTLLGTCPIKKCQFLAKPKPKTSKPITKFDQKVEARLAKLSETTAYADNIKSNKTRDKGKLNKTKINVDSEDLDKTKVNSEISKAKKNNRPDGFKSPKKVVKRQKVLQNYSIGAAAPINTNNKFQPLDGKDATLTKDDAAMPVAPAKIQPIFLKYQSNYTQIMKEINDNFPQSNSKLS</sequence>
<protein>
    <submittedName>
        <fullName evidence="2">Uncharacterized protein</fullName>
    </submittedName>
</protein>
<dbReference type="AlphaFoldDB" id="A0A8X6YTH9"/>
<organism evidence="2 3">
    <name type="scientific">Trichonephila inaurata madagascariensis</name>
    <dbReference type="NCBI Taxonomy" id="2747483"/>
    <lineage>
        <taxon>Eukaryota</taxon>
        <taxon>Metazoa</taxon>
        <taxon>Ecdysozoa</taxon>
        <taxon>Arthropoda</taxon>
        <taxon>Chelicerata</taxon>
        <taxon>Arachnida</taxon>
        <taxon>Araneae</taxon>
        <taxon>Araneomorphae</taxon>
        <taxon>Entelegynae</taxon>
        <taxon>Araneoidea</taxon>
        <taxon>Nephilidae</taxon>
        <taxon>Trichonephila</taxon>
        <taxon>Trichonephila inaurata</taxon>
    </lineage>
</organism>
<feature type="region of interest" description="Disordered" evidence="1">
    <location>
        <begin position="180"/>
        <end position="199"/>
    </location>
</feature>
<dbReference type="EMBL" id="BMAV01022480">
    <property type="protein sequence ID" value="GFY77499.1"/>
    <property type="molecule type" value="Genomic_DNA"/>
</dbReference>
<feature type="region of interest" description="Disordered" evidence="1">
    <location>
        <begin position="1"/>
        <end position="32"/>
    </location>
</feature>
<name>A0A8X6YTH9_9ARAC</name>